<accession>A0A0G0IND9</accession>
<protein>
    <recommendedName>
        <fullName evidence="3">Prepilin-type N-terminal cleavage/methylation domain-containing protein</fullName>
    </recommendedName>
</protein>
<gene>
    <name evidence="1" type="ORF">US40_C0006G0006</name>
</gene>
<name>A0A0G0IND9_9BACT</name>
<dbReference type="InterPro" id="IPR045584">
    <property type="entry name" value="Pilin-like"/>
</dbReference>
<dbReference type="Gene3D" id="3.30.700.10">
    <property type="entry name" value="Glycoprotein, Type 4 Pilin"/>
    <property type="match status" value="1"/>
</dbReference>
<dbReference type="InterPro" id="IPR012902">
    <property type="entry name" value="N_methyl_site"/>
</dbReference>
<dbReference type="EMBL" id="LBSV01000006">
    <property type="protein sequence ID" value="KKQ25689.1"/>
    <property type="molecule type" value="Genomic_DNA"/>
</dbReference>
<evidence type="ECO:0000313" key="2">
    <source>
        <dbReference type="Proteomes" id="UP000034917"/>
    </source>
</evidence>
<dbReference type="SUPFAM" id="SSF54523">
    <property type="entry name" value="Pili subunits"/>
    <property type="match status" value="1"/>
</dbReference>
<dbReference type="Proteomes" id="UP000034917">
    <property type="component" value="Unassembled WGS sequence"/>
</dbReference>
<reference evidence="1 2" key="1">
    <citation type="journal article" date="2015" name="Nature">
        <title>rRNA introns, odd ribosomes, and small enigmatic genomes across a large radiation of phyla.</title>
        <authorList>
            <person name="Brown C.T."/>
            <person name="Hug L.A."/>
            <person name="Thomas B.C."/>
            <person name="Sharon I."/>
            <person name="Castelle C.J."/>
            <person name="Singh A."/>
            <person name="Wilkins M.J."/>
            <person name="Williams K.H."/>
            <person name="Banfield J.F."/>
        </authorList>
    </citation>
    <scope>NUCLEOTIDE SEQUENCE [LARGE SCALE GENOMIC DNA]</scope>
</reference>
<dbReference type="NCBIfam" id="TIGR02532">
    <property type="entry name" value="IV_pilin_GFxxxE"/>
    <property type="match status" value="1"/>
</dbReference>
<evidence type="ECO:0000313" key="1">
    <source>
        <dbReference type="EMBL" id="KKQ25689.1"/>
    </source>
</evidence>
<dbReference type="AlphaFoldDB" id="A0A0G0IND9"/>
<evidence type="ECO:0008006" key="3">
    <source>
        <dbReference type="Google" id="ProtNLM"/>
    </source>
</evidence>
<dbReference type="PROSITE" id="PS00409">
    <property type="entry name" value="PROKAR_NTER_METHYL"/>
    <property type="match status" value="1"/>
</dbReference>
<sequence length="175" mass="18782">MKNLTKGFTLIELLIVIALLGALAVGLLAALDPFEQLKKGTDTGVRNTVSEFHGAVVRYYAIKNQMPWCADATCTMEAGFTEDTAITLDTIPTTIENITDTGELKTDFSTLAGDATLEKITVFGNNENATVTVCYKPTAKSFVSDPNTKFTATTGVDDCISDPDPAVNTCLWCVK</sequence>
<organism evidence="1 2">
    <name type="scientific">Candidatus Roizmanbacteria bacterium GW2011_GWC2_37_13</name>
    <dbReference type="NCBI Taxonomy" id="1618486"/>
    <lineage>
        <taxon>Bacteria</taxon>
        <taxon>Candidatus Roizmaniibacteriota</taxon>
    </lineage>
</organism>
<proteinExistence type="predicted"/>
<dbReference type="Pfam" id="PF07963">
    <property type="entry name" value="N_methyl"/>
    <property type="match status" value="1"/>
</dbReference>
<comment type="caution">
    <text evidence="1">The sequence shown here is derived from an EMBL/GenBank/DDBJ whole genome shotgun (WGS) entry which is preliminary data.</text>
</comment>